<evidence type="ECO:0000256" key="3">
    <source>
        <dbReference type="ARBA" id="ARBA00023163"/>
    </source>
</evidence>
<dbReference type="InterPro" id="IPR036390">
    <property type="entry name" value="WH_DNA-bd_sf"/>
</dbReference>
<evidence type="ECO:0000256" key="1">
    <source>
        <dbReference type="ARBA" id="ARBA00023015"/>
    </source>
</evidence>
<evidence type="ECO:0000313" key="6">
    <source>
        <dbReference type="Proteomes" id="UP001595828"/>
    </source>
</evidence>
<dbReference type="SMART" id="SM00344">
    <property type="entry name" value="HTH_ASNC"/>
    <property type="match status" value="1"/>
</dbReference>
<dbReference type="InterPro" id="IPR011008">
    <property type="entry name" value="Dimeric_a/b-barrel"/>
</dbReference>
<dbReference type="Gene3D" id="1.10.10.10">
    <property type="entry name" value="Winged helix-like DNA-binding domain superfamily/Winged helix DNA-binding domain"/>
    <property type="match status" value="1"/>
</dbReference>
<comment type="caution">
    <text evidence="5">The sequence shown here is derived from an EMBL/GenBank/DDBJ whole genome shotgun (WGS) entry which is preliminary data.</text>
</comment>
<dbReference type="InterPro" id="IPR000485">
    <property type="entry name" value="AsnC-type_HTH_dom"/>
</dbReference>
<dbReference type="EMBL" id="JBHSDR010000003">
    <property type="protein sequence ID" value="MFC4293594.1"/>
    <property type="molecule type" value="Genomic_DNA"/>
</dbReference>
<dbReference type="Gene3D" id="3.30.70.920">
    <property type="match status" value="1"/>
</dbReference>
<dbReference type="PANTHER" id="PTHR30154">
    <property type="entry name" value="LEUCINE-RESPONSIVE REGULATORY PROTEIN"/>
    <property type="match status" value="1"/>
</dbReference>
<dbReference type="InterPro" id="IPR019888">
    <property type="entry name" value="Tscrpt_reg_AsnC-like"/>
</dbReference>
<dbReference type="InterPro" id="IPR019887">
    <property type="entry name" value="Tscrpt_reg_AsnC/Lrp_C"/>
</dbReference>
<name>A0ABV8RLM4_9SPHN</name>
<keyword evidence="6" id="KW-1185">Reference proteome</keyword>
<evidence type="ECO:0000256" key="2">
    <source>
        <dbReference type="ARBA" id="ARBA00023125"/>
    </source>
</evidence>
<dbReference type="Pfam" id="PF01037">
    <property type="entry name" value="AsnC_trans_reg"/>
    <property type="match status" value="1"/>
</dbReference>
<dbReference type="SUPFAM" id="SSF46785">
    <property type="entry name" value="Winged helix' DNA-binding domain"/>
    <property type="match status" value="1"/>
</dbReference>
<organism evidence="5 6">
    <name type="scientific">Novosphingobium tardum</name>
    <dbReference type="NCBI Taxonomy" id="1538021"/>
    <lineage>
        <taxon>Bacteria</taxon>
        <taxon>Pseudomonadati</taxon>
        <taxon>Pseudomonadota</taxon>
        <taxon>Alphaproteobacteria</taxon>
        <taxon>Sphingomonadales</taxon>
        <taxon>Sphingomonadaceae</taxon>
        <taxon>Novosphingobium</taxon>
    </lineage>
</organism>
<dbReference type="InterPro" id="IPR036388">
    <property type="entry name" value="WH-like_DNA-bd_sf"/>
</dbReference>
<dbReference type="SUPFAM" id="SSF54909">
    <property type="entry name" value="Dimeric alpha+beta barrel"/>
    <property type="match status" value="1"/>
</dbReference>
<feature type="domain" description="HTH asnC-type" evidence="4">
    <location>
        <begin position="1"/>
        <end position="57"/>
    </location>
</feature>
<dbReference type="PANTHER" id="PTHR30154:SF34">
    <property type="entry name" value="TRANSCRIPTIONAL REGULATOR AZLB"/>
    <property type="match status" value="1"/>
</dbReference>
<protein>
    <submittedName>
        <fullName evidence="5">Lrp/AsnC family transcriptional regulator</fullName>
    </submittedName>
</protein>
<dbReference type="PROSITE" id="PS50956">
    <property type="entry name" value="HTH_ASNC_2"/>
    <property type="match status" value="1"/>
</dbReference>
<keyword evidence="2" id="KW-0238">DNA-binding</keyword>
<proteinExistence type="predicted"/>
<keyword evidence="3" id="KW-0804">Transcription</keyword>
<reference evidence="6" key="1">
    <citation type="journal article" date="2019" name="Int. J. Syst. Evol. Microbiol.">
        <title>The Global Catalogue of Microorganisms (GCM) 10K type strain sequencing project: providing services to taxonomists for standard genome sequencing and annotation.</title>
        <authorList>
            <consortium name="The Broad Institute Genomics Platform"/>
            <consortium name="The Broad Institute Genome Sequencing Center for Infectious Disease"/>
            <person name="Wu L."/>
            <person name="Ma J."/>
        </authorList>
    </citation>
    <scope>NUCLEOTIDE SEQUENCE [LARGE SCALE GENOMIC DNA]</scope>
    <source>
        <strain evidence="6">CGMCC 1.12989</strain>
    </source>
</reference>
<gene>
    <name evidence="5" type="ORF">ACFO0A_00825</name>
</gene>
<evidence type="ECO:0000313" key="5">
    <source>
        <dbReference type="EMBL" id="MFC4293594.1"/>
    </source>
</evidence>
<dbReference type="Proteomes" id="UP001595828">
    <property type="component" value="Unassembled WGS sequence"/>
</dbReference>
<dbReference type="PRINTS" id="PR00033">
    <property type="entry name" value="HTHASNC"/>
</dbReference>
<dbReference type="RefSeq" id="WP_379537086.1">
    <property type="nucleotide sequence ID" value="NZ_JBHSDR010000003.1"/>
</dbReference>
<evidence type="ECO:0000259" key="4">
    <source>
        <dbReference type="PROSITE" id="PS50956"/>
    </source>
</evidence>
<sequence length="155" mass="17689">MRDWDRYDRDLLSLLQEDALRTAEDLARDVALSPSAIARRMRRMREDGTILGDRAVVTERIGPFLSAMVDVQLDRHALAEVEALLRRLEARPQVQALMEVAGPFDLVMVVAVADMDAFNAFADEALASDPAVRRYETRFIKKRRKYTSAWPIARD</sequence>
<dbReference type="Pfam" id="PF13412">
    <property type="entry name" value="HTH_24"/>
    <property type="match status" value="1"/>
</dbReference>
<accession>A0ABV8RLM4</accession>
<keyword evidence="1" id="KW-0805">Transcription regulation</keyword>